<dbReference type="EMBL" id="JADGMS010000013">
    <property type="protein sequence ID" value="KAF9669902.1"/>
    <property type="molecule type" value="Genomic_DNA"/>
</dbReference>
<comment type="caution">
    <text evidence="2">The sequence shown here is derived from an EMBL/GenBank/DDBJ whole genome shotgun (WGS) entry which is preliminary data.</text>
</comment>
<keyword evidence="1" id="KW-0732">Signal</keyword>
<reference evidence="2 3" key="1">
    <citation type="submission" date="2020-10" db="EMBL/GenBank/DDBJ databases">
        <title>Plant Genome Project.</title>
        <authorList>
            <person name="Zhang R.-G."/>
        </authorList>
    </citation>
    <scope>NUCLEOTIDE SEQUENCE [LARGE SCALE GENOMIC DNA]</scope>
    <source>
        <strain evidence="2">FAFU-HL-1</strain>
        <tissue evidence="2">Leaf</tissue>
    </source>
</reference>
<name>A0A835JEU5_9ROSI</name>
<protein>
    <submittedName>
        <fullName evidence="2">Uncharacterized protein</fullName>
    </submittedName>
</protein>
<keyword evidence="3" id="KW-1185">Reference proteome</keyword>
<evidence type="ECO:0000313" key="3">
    <source>
        <dbReference type="Proteomes" id="UP000657918"/>
    </source>
</evidence>
<evidence type="ECO:0000313" key="2">
    <source>
        <dbReference type="EMBL" id="KAF9669902.1"/>
    </source>
</evidence>
<evidence type="ECO:0000256" key="1">
    <source>
        <dbReference type="SAM" id="SignalP"/>
    </source>
</evidence>
<feature type="signal peptide" evidence="1">
    <location>
        <begin position="1"/>
        <end position="26"/>
    </location>
</feature>
<accession>A0A835JEU5</accession>
<proteinExistence type="predicted"/>
<dbReference type="PROSITE" id="PS51257">
    <property type="entry name" value="PROKAR_LIPOPROTEIN"/>
    <property type="match status" value="1"/>
</dbReference>
<dbReference type="Proteomes" id="UP000657918">
    <property type="component" value="Unassembled WGS sequence"/>
</dbReference>
<feature type="chain" id="PRO_5032674496" evidence="1">
    <location>
        <begin position="27"/>
        <end position="101"/>
    </location>
</feature>
<gene>
    <name evidence="2" type="ORF">SADUNF_Sadunf13G0013000</name>
</gene>
<organism evidence="2 3">
    <name type="scientific">Salix dunnii</name>
    <dbReference type="NCBI Taxonomy" id="1413687"/>
    <lineage>
        <taxon>Eukaryota</taxon>
        <taxon>Viridiplantae</taxon>
        <taxon>Streptophyta</taxon>
        <taxon>Embryophyta</taxon>
        <taxon>Tracheophyta</taxon>
        <taxon>Spermatophyta</taxon>
        <taxon>Magnoliopsida</taxon>
        <taxon>eudicotyledons</taxon>
        <taxon>Gunneridae</taxon>
        <taxon>Pentapetalae</taxon>
        <taxon>rosids</taxon>
        <taxon>fabids</taxon>
        <taxon>Malpighiales</taxon>
        <taxon>Salicaceae</taxon>
        <taxon>Saliceae</taxon>
        <taxon>Salix</taxon>
    </lineage>
</organism>
<sequence>MIKRLEMISILSISSLFSGFMSLTQACCGPKSDYNFIDDFHKMCGAPNIPVCRKPKQTPIIGRKMQTSIWQNGLSETSPQSFTAKKFDSRMIFNHDHRLCF</sequence>
<dbReference type="AlphaFoldDB" id="A0A835JEU5"/>